<organism evidence="2 3">
    <name type="scientific">Streptococcus mitis</name>
    <dbReference type="NCBI Taxonomy" id="28037"/>
    <lineage>
        <taxon>Bacteria</taxon>
        <taxon>Bacillati</taxon>
        <taxon>Bacillota</taxon>
        <taxon>Bacilli</taxon>
        <taxon>Lactobacillales</taxon>
        <taxon>Streptococcaceae</taxon>
        <taxon>Streptococcus</taxon>
        <taxon>Streptococcus mitis group</taxon>
    </lineage>
</organism>
<dbReference type="EMBL" id="RJNQ01000004">
    <property type="protein sequence ID" value="RSI78837.1"/>
    <property type="molecule type" value="Genomic_DNA"/>
</dbReference>
<feature type="region of interest" description="Disordered" evidence="1">
    <location>
        <begin position="466"/>
        <end position="494"/>
    </location>
</feature>
<evidence type="ECO:0008006" key="4">
    <source>
        <dbReference type="Google" id="ProtNLM"/>
    </source>
</evidence>
<evidence type="ECO:0000256" key="1">
    <source>
        <dbReference type="SAM" id="MobiDB-lite"/>
    </source>
</evidence>
<dbReference type="Proteomes" id="UP000272928">
    <property type="component" value="Unassembled WGS sequence"/>
</dbReference>
<reference evidence="2 3" key="1">
    <citation type="submission" date="2018-11" db="EMBL/GenBank/DDBJ databases">
        <title>Species Designations Belie Phenotypic and Genotypic Heterogeneity in Oral Streptococci.</title>
        <authorList>
            <person name="Velsko I."/>
        </authorList>
    </citation>
    <scope>NUCLEOTIDE SEQUENCE [LARGE SCALE GENOMIC DNA]</scope>
    <source>
        <strain evidence="2 3">BCA16</strain>
    </source>
</reference>
<sequence length="733" mass="79947">MTKYYSNKPDFTGDPAYPLLSSSSYFKSMSSIMDDIEAAGKVVTDEGVEDLYVQKGEASLGTTKDSSTFDKSLKRIYNMIMSGKKIHSDIMQNIDSKFTKGMDAAFTTLNDVNGANKPYKSKYTKKTVPKKDLVGYRSDNTAVYIETTQQQSYSLAEILDGKASPIQAAKDVYDDRIKAVKEMMAKKDQLSDEQIKALEGKSAEEIVAVRYPGQLPDYQRLKSSRYYEENKESLQYVDIGLKALAVLSMIGGTVLAPATSGASLYATYSGAAYLAADNAYSAFNGHTMITGNQLSTEERVWAGIDAVVTLVSMGSAGYLTKLAQSEKNGSTILKGLATVGKHADDLNDVSKVVYSFATDQDPNAALQNLVLGQVMGLGMNSAGNYIGKKFGAPAVDLPGAKASHLDVPLQGKQIPKLDPDSVRLSSRKDLHLKASPADGTFAKLKTHPTISVDVPKIKQVSGDSATKAIGGVKPGDVDVPKAKGTVNPSPSQPTTREIIDQKLKEYGVSWDEFNRLRNTHVTKMTQSEYDMMIDIRNAIPYPKKSTVMQKIMPIEAEVWLFNRKEKATAGGYAAKRSDVKNITNIREAVEGLRLDYEGSPFVETMIDANGNRVAVRDQNGNLKLKTDAYLRLEYTTDETGYIKIPYGDMDGNLIDGKGKIVMNSSTGKPNKVIDPASGNGFIKSDSDEFLVPEYLHSDKSRLKEGSKLYLNVGGEEVLVGRVNKDGIMEYVEG</sequence>
<accession>A0A3R9JFA0</accession>
<evidence type="ECO:0000313" key="2">
    <source>
        <dbReference type="EMBL" id="RSI78837.1"/>
    </source>
</evidence>
<evidence type="ECO:0000313" key="3">
    <source>
        <dbReference type="Proteomes" id="UP000272928"/>
    </source>
</evidence>
<dbReference type="AlphaFoldDB" id="A0A3R9JFA0"/>
<proteinExistence type="predicted"/>
<gene>
    <name evidence="2" type="ORF">D8856_02840</name>
</gene>
<protein>
    <recommendedName>
        <fullName evidence="4">Pre-toxin TG domain-containing protein</fullName>
    </recommendedName>
</protein>
<comment type="caution">
    <text evidence="2">The sequence shown here is derived from an EMBL/GenBank/DDBJ whole genome shotgun (WGS) entry which is preliminary data.</text>
</comment>
<dbReference type="RefSeq" id="WP_125827492.1">
    <property type="nucleotide sequence ID" value="NZ_RJNQ01000004.1"/>
</dbReference>
<name>A0A3R9JFA0_STRMT</name>